<keyword evidence="8 12" id="KW-0798">TonB box</keyword>
<keyword evidence="7" id="KW-0406">Ion transport</keyword>
<dbReference type="Pfam" id="PF00593">
    <property type="entry name" value="TonB_dep_Rec_b-barrel"/>
    <property type="match status" value="1"/>
</dbReference>
<evidence type="ECO:0000259" key="14">
    <source>
        <dbReference type="Pfam" id="PF00593"/>
    </source>
</evidence>
<evidence type="ECO:0000256" key="13">
    <source>
        <dbReference type="SAM" id="SignalP"/>
    </source>
</evidence>
<evidence type="ECO:0000256" key="4">
    <source>
        <dbReference type="ARBA" id="ARBA00022496"/>
    </source>
</evidence>
<dbReference type="AlphaFoldDB" id="A0A7X4GH34"/>
<keyword evidence="5 11" id="KW-0812">Transmembrane</keyword>
<keyword evidence="6" id="KW-0408">Iron</keyword>
<evidence type="ECO:0000256" key="10">
    <source>
        <dbReference type="ARBA" id="ARBA00023237"/>
    </source>
</evidence>
<sequence length="747" mass="80544">MKLWHYLCATTIIAGSAAMALPALAQDVADAAPDAASGADIGGDIIVTANKRSQSVQDVPLAVSVVAPAQLAASGVNEFQDIYKVSPSIRISPAQQPQNANIAMRGVGTLAFSIGVEPSVAVLIDEVPLAFQARAFTDLPDIERLEVLRGPQSTLYGKSASAGLINLITRGPSDTFEAKVNGKVTTDEEYNGSFSVSGPISQTLGYILSGSYSTWNGNVRNVVLDKDVASREAVSVRGKLRWEPTTDIAITLAGNYNDGSTHSGLPFVRMDPTALLLNTPGLTNDVTFPGVELGPDNQKVVDNVDSGTDYHGGGGYLRGEFGLGDMNLISITSYDRFKLNDFTDQDHTAAPSPLGNNIERGTFNSEMVTQEVRLQSPAEKPFSYTVGVYYANTKFNRPFQRGPAFSLAQWYATAKSRQIAAFAQADWKILPELILTGGARLQNEKVSYSFLDIQNGNAYFSGNASDTADTYKASLRYEITPDISVFGTFATGYKGQTYDLSTGFNAARAAAGPVKPETSTDWELGLRSQFLDRALTVNVTLFDTKYKNLQAQSIETVGGTQFFRLTNVGGLHTRGVEVDVMARPIDDLSLSGSVAYLDAWYSSFPNAQCYIGQTAAQGCVGTPARQDLTGASLPAPDWNVQGNADYSPSLTDDLRGILQANFQYQSASQEADPRIRQSGFTVVNLGIGVRAEDNAWEVVAFVNNLFDEQYYASLTNRGNLFGNKVAIEAILPRDFRRYGGVRFGLNF</sequence>
<keyword evidence="13" id="KW-0732">Signal</keyword>
<accession>A0A7X4GH34</accession>
<keyword evidence="3 11" id="KW-1134">Transmembrane beta strand</keyword>
<dbReference type="Proteomes" id="UP000465810">
    <property type="component" value="Unassembled WGS sequence"/>
</dbReference>
<feature type="chain" id="PRO_5031063541" evidence="13">
    <location>
        <begin position="26"/>
        <end position="747"/>
    </location>
</feature>
<dbReference type="SUPFAM" id="SSF56935">
    <property type="entry name" value="Porins"/>
    <property type="match status" value="1"/>
</dbReference>
<comment type="subcellular location">
    <subcellularLocation>
        <location evidence="1 11">Cell outer membrane</location>
        <topology evidence="1 11">Multi-pass membrane protein</topology>
    </subcellularLocation>
</comment>
<dbReference type="GO" id="GO:0006826">
    <property type="term" value="P:iron ion transport"/>
    <property type="evidence" value="ECO:0007669"/>
    <property type="project" value="UniProtKB-KW"/>
</dbReference>
<dbReference type="EMBL" id="WVTD01000008">
    <property type="protein sequence ID" value="MYL98533.1"/>
    <property type="molecule type" value="Genomic_DNA"/>
</dbReference>
<proteinExistence type="inferred from homology"/>
<evidence type="ECO:0000313" key="17">
    <source>
        <dbReference type="Proteomes" id="UP000465810"/>
    </source>
</evidence>
<dbReference type="PANTHER" id="PTHR32552">
    <property type="entry name" value="FERRICHROME IRON RECEPTOR-RELATED"/>
    <property type="match status" value="1"/>
</dbReference>
<dbReference type="GO" id="GO:0009279">
    <property type="term" value="C:cell outer membrane"/>
    <property type="evidence" value="ECO:0007669"/>
    <property type="project" value="UniProtKB-SubCell"/>
</dbReference>
<evidence type="ECO:0000256" key="3">
    <source>
        <dbReference type="ARBA" id="ARBA00022452"/>
    </source>
</evidence>
<name>A0A7X4GH34_9SPHN</name>
<evidence type="ECO:0000256" key="8">
    <source>
        <dbReference type="ARBA" id="ARBA00023077"/>
    </source>
</evidence>
<keyword evidence="10 11" id="KW-0998">Cell outer membrane</keyword>
<evidence type="ECO:0000256" key="5">
    <source>
        <dbReference type="ARBA" id="ARBA00022692"/>
    </source>
</evidence>
<evidence type="ECO:0000256" key="2">
    <source>
        <dbReference type="ARBA" id="ARBA00022448"/>
    </source>
</evidence>
<keyword evidence="4" id="KW-0410">Iron transport</keyword>
<evidence type="ECO:0000313" key="16">
    <source>
        <dbReference type="EMBL" id="MYL98533.1"/>
    </source>
</evidence>
<dbReference type="RefSeq" id="WP_160986170.1">
    <property type="nucleotide sequence ID" value="NZ_WVTD01000008.1"/>
</dbReference>
<dbReference type="CDD" id="cd01347">
    <property type="entry name" value="ligand_gated_channel"/>
    <property type="match status" value="1"/>
</dbReference>
<comment type="caution">
    <text evidence="16">The sequence shown here is derived from an EMBL/GenBank/DDBJ whole genome shotgun (WGS) entry which is preliminary data.</text>
</comment>
<dbReference type="InterPro" id="IPR036942">
    <property type="entry name" value="Beta-barrel_TonB_sf"/>
</dbReference>
<feature type="domain" description="TonB-dependent receptor-like beta-barrel" evidence="14">
    <location>
        <begin position="307"/>
        <end position="705"/>
    </location>
</feature>
<feature type="signal peptide" evidence="13">
    <location>
        <begin position="1"/>
        <end position="25"/>
    </location>
</feature>
<evidence type="ECO:0000256" key="1">
    <source>
        <dbReference type="ARBA" id="ARBA00004571"/>
    </source>
</evidence>
<dbReference type="InterPro" id="IPR000531">
    <property type="entry name" value="Beta-barrel_TonB"/>
</dbReference>
<evidence type="ECO:0000256" key="11">
    <source>
        <dbReference type="PROSITE-ProRule" id="PRU01360"/>
    </source>
</evidence>
<dbReference type="PROSITE" id="PS52016">
    <property type="entry name" value="TONB_DEPENDENT_REC_3"/>
    <property type="match status" value="1"/>
</dbReference>
<evidence type="ECO:0000256" key="7">
    <source>
        <dbReference type="ARBA" id="ARBA00023065"/>
    </source>
</evidence>
<evidence type="ECO:0000256" key="12">
    <source>
        <dbReference type="RuleBase" id="RU003357"/>
    </source>
</evidence>
<dbReference type="Gene3D" id="2.40.170.20">
    <property type="entry name" value="TonB-dependent receptor, beta-barrel domain"/>
    <property type="match status" value="1"/>
</dbReference>
<keyword evidence="17" id="KW-1185">Reference proteome</keyword>
<feature type="domain" description="TonB-dependent receptor plug" evidence="15">
    <location>
        <begin position="56"/>
        <end position="163"/>
    </location>
</feature>
<protein>
    <submittedName>
        <fullName evidence="16">TonB-dependent receptor</fullName>
    </submittedName>
</protein>
<keyword evidence="9 11" id="KW-0472">Membrane</keyword>
<reference evidence="16 17" key="1">
    <citation type="submission" date="2019-12" db="EMBL/GenBank/DDBJ databases">
        <authorList>
            <person name="Feng G."/>
            <person name="Zhu H."/>
        </authorList>
    </citation>
    <scope>NUCLEOTIDE SEQUENCE [LARGE SCALE GENOMIC DNA]</scope>
    <source>
        <strain evidence="16 17">FGD1</strain>
    </source>
</reference>
<dbReference type="InterPro" id="IPR012910">
    <property type="entry name" value="Plug_dom"/>
</dbReference>
<dbReference type="Pfam" id="PF07715">
    <property type="entry name" value="Plug"/>
    <property type="match status" value="1"/>
</dbReference>
<evidence type="ECO:0000259" key="15">
    <source>
        <dbReference type="Pfam" id="PF07715"/>
    </source>
</evidence>
<organism evidence="16 17">
    <name type="scientific">Novosphingobium silvae</name>
    <dbReference type="NCBI Taxonomy" id="2692619"/>
    <lineage>
        <taxon>Bacteria</taxon>
        <taxon>Pseudomonadati</taxon>
        <taxon>Pseudomonadota</taxon>
        <taxon>Alphaproteobacteria</taxon>
        <taxon>Sphingomonadales</taxon>
        <taxon>Sphingomonadaceae</taxon>
        <taxon>Novosphingobium</taxon>
    </lineage>
</organism>
<evidence type="ECO:0000256" key="6">
    <source>
        <dbReference type="ARBA" id="ARBA00023004"/>
    </source>
</evidence>
<comment type="similarity">
    <text evidence="11 12">Belongs to the TonB-dependent receptor family.</text>
</comment>
<keyword evidence="2 11" id="KW-0813">Transport</keyword>
<dbReference type="InterPro" id="IPR039426">
    <property type="entry name" value="TonB-dep_rcpt-like"/>
</dbReference>
<dbReference type="PANTHER" id="PTHR32552:SF81">
    <property type="entry name" value="TONB-DEPENDENT OUTER MEMBRANE RECEPTOR"/>
    <property type="match status" value="1"/>
</dbReference>
<gene>
    <name evidence="16" type="ORF">GR702_12225</name>
</gene>
<evidence type="ECO:0000256" key="9">
    <source>
        <dbReference type="ARBA" id="ARBA00023136"/>
    </source>
</evidence>
<keyword evidence="16" id="KW-0675">Receptor</keyword>